<feature type="compositionally biased region" description="Basic and acidic residues" evidence="7">
    <location>
        <begin position="456"/>
        <end position="466"/>
    </location>
</feature>
<evidence type="ECO:0000256" key="3">
    <source>
        <dbReference type="ARBA" id="ARBA00015571"/>
    </source>
</evidence>
<evidence type="ECO:0000256" key="8">
    <source>
        <dbReference type="SAM" id="SignalP"/>
    </source>
</evidence>
<sequence length="487" mass="55966">MLFLLLLCYLSLSARGQEADDDWLDPYDMLNYDSSTKTMKKSPEVESHLYCFTFRLLKEIQRIGVPTDSSDVFYDAKIKLSKQAMTEIESLLEGEDRWRTGALDNAVSQILVDFKQHDYEAWKWRFEDSFGVELDTVLKVLIFFCMYSIFSRLQLWSAVSWLVQFRRISSRCFAHQNDIVQMENFNEKCTGVKKINWRDNLKEWFRTTWTLQDDPCKKYYEVLMVNPLLLVPPTKAISVTITTFITEPLKHFGQGISEFLRELLKDLPVTLQIPVLITIVLSILVSTPFQHGIMAPFRRPRRDPPPAELEHNQRPPPRIENRDYLAGGDAPAHAPPLAIAQQHSSRQQGDNASLDRNHIHRRRPNRVKEEKAPIGVETLKAADPRFSEDELDGEQHEERLEVENASANSGSEDQQEAPEEVEKENAAAQKDQPKNQQNESNSSQAKKKQIQTKQTGSKDEPRKDVAVKPPQPADIQPSQTDVQVSCF</sequence>
<keyword evidence="8" id="KW-0732">Signal</keyword>
<dbReference type="AlphaFoldDB" id="A0A3B3YKT0"/>
<feature type="compositionally biased region" description="Polar residues" evidence="7">
    <location>
        <begin position="434"/>
        <end position="443"/>
    </location>
</feature>
<keyword evidence="10" id="KW-1185">Reference proteome</keyword>
<name>A0A3B3YKT0_9TELE</name>
<dbReference type="GO" id="GO:0005254">
    <property type="term" value="F:chloride channel activity"/>
    <property type="evidence" value="ECO:0007669"/>
    <property type="project" value="TreeGrafter"/>
</dbReference>
<feature type="signal peptide" evidence="8">
    <location>
        <begin position="1"/>
        <end position="16"/>
    </location>
</feature>
<dbReference type="Pfam" id="PF05934">
    <property type="entry name" value="MCLC"/>
    <property type="match status" value="2"/>
</dbReference>
<protein>
    <recommendedName>
        <fullName evidence="3">Chloride channel CLIC-like protein 1</fullName>
    </recommendedName>
</protein>
<reference evidence="9" key="2">
    <citation type="submission" date="2025-09" db="UniProtKB">
        <authorList>
            <consortium name="Ensembl"/>
        </authorList>
    </citation>
    <scope>IDENTIFICATION</scope>
</reference>
<accession>A0A3B3YKT0</accession>
<comment type="similarity">
    <text evidence="2">Belongs to the chloride channel MCLC family.</text>
</comment>
<evidence type="ECO:0000313" key="9">
    <source>
        <dbReference type="Ensembl" id="ENSPMEP00000027969.1"/>
    </source>
</evidence>
<evidence type="ECO:0000256" key="7">
    <source>
        <dbReference type="SAM" id="MobiDB-lite"/>
    </source>
</evidence>
<evidence type="ECO:0000256" key="1">
    <source>
        <dbReference type="ARBA" id="ARBA00004141"/>
    </source>
</evidence>
<dbReference type="GO" id="GO:0016020">
    <property type="term" value="C:membrane"/>
    <property type="evidence" value="ECO:0007669"/>
    <property type="project" value="UniProtKB-SubCell"/>
</dbReference>
<dbReference type="GO" id="GO:0005783">
    <property type="term" value="C:endoplasmic reticulum"/>
    <property type="evidence" value="ECO:0007669"/>
    <property type="project" value="TreeGrafter"/>
</dbReference>
<keyword evidence="6" id="KW-0472">Membrane</keyword>
<feature type="compositionally biased region" description="Acidic residues" evidence="7">
    <location>
        <begin position="413"/>
        <end position="422"/>
    </location>
</feature>
<evidence type="ECO:0000256" key="4">
    <source>
        <dbReference type="ARBA" id="ARBA00022692"/>
    </source>
</evidence>
<comment type="subcellular location">
    <subcellularLocation>
        <location evidence="1">Membrane</location>
        <topology evidence="1">Multi-pass membrane protein</topology>
    </subcellularLocation>
</comment>
<organism evidence="9 10">
    <name type="scientific">Poecilia mexicana</name>
    <dbReference type="NCBI Taxonomy" id="48701"/>
    <lineage>
        <taxon>Eukaryota</taxon>
        <taxon>Metazoa</taxon>
        <taxon>Chordata</taxon>
        <taxon>Craniata</taxon>
        <taxon>Vertebrata</taxon>
        <taxon>Euteleostomi</taxon>
        <taxon>Actinopterygii</taxon>
        <taxon>Neopterygii</taxon>
        <taxon>Teleostei</taxon>
        <taxon>Neoteleostei</taxon>
        <taxon>Acanthomorphata</taxon>
        <taxon>Ovalentaria</taxon>
        <taxon>Atherinomorphae</taxon>
        <taxon>Cyprinodontiformes</taxon>
        <taxon>Poeciliidae</taxon>
        <taxon>Poeciliinae</taxon>
        <taxon>Poecilia</taxon>
    </lineage>
</organism>
<feature type="compositionally biased region" description="Basic and acidic residues" evidence="7">
    <location>
        <begin position="380"/>
        <end position="402"/>
    </location>
</feature>
<feature type="chain" id="PRO_5017347277" description="Chloride channel CLIC-like protein 1" evidence="8">
    <location>
        <begin position="17"/>
        <end position="487"/>
    </location>
</feature>
<proteinExistence type="inferred from homology"/>
<feature type="compositionally biased region" description="Polar residues" evidence="7">
    <location>
        <begin position="476"/>
        <end position="487"/>
    </location>
</feature>
<dbReference type="PANTHER" id="PTHR34093">
    <property type="entry name" value="CHLORIDE CHANNEL CLIC-LIKE PROTEIN 1"/>
    <property type="match status" value="1"/>
</dbReference>
<evidence type="ECO:0000256" key="6">
    <source>
        <dbReference type="ARBA" id="ARBA00023136"/>
    </source>
</evidence>
<dbReference type="InterPro" id="IPR009231">
    <property type="entry name" value="Chloride_chnl_CLIC-like"/>
</dbReference>
<keyword evidence="4" id="KW-0812">Transmembrane</keyword>
<keyword evidence="5" id="KW-1133">Transmembrane helix</keyword>
<evidence type="ECO:0000256" key="5">
    <source>
        <dbReference type="ARBA" id="ARBA00022989"/>
    </source>
</evidence>
<feature type="region of interest" description="Disordered" evidence="7">
    <location>
        <begin position="295"/>
        <end position="487"/>
    </location>
</feature>
<evidence type="ECO:0000313" key="10">
    <source>
        <dbReference type="Proteomes" id="UP000261480"/>
    </source>
</evidence>
<reference evidence="9" key="1">
    <citation type="submission" date="2025-08" db="UniProtKB">
        <authorList>
            <consortium name="Ensembl"/>
        </authorList>
    </citation>
    <scope>IDENTIFICATION</scope>
</reference>
<dbReference type="PANTHER" id="PTHR34093:SF1">
    <property type="entry name" value="CHLORIDE CHANNEL CLIC-LIKE PROTEIN 1"/>
    <property type="match status" value="1"/>
</dbReference>
<feature type="compositionally biased region" description="Basic and acidic residues" evidence="7">
    <location>
        <begin position="302"/>
        <end position="323"/>
    </location>
</feature>
<dbReference type="Ensembl" id="ENSPMET00000031123.1">
    <property type="protein sequence ID" value="ENSPMEP00000027969.1"/>
    <property type="gene ID" value="ENSPMEG00000012820.1"/>
</dbReference>
<dbReference type="Proteomes" id="UP000261480">
    <property type="component" value="Unplaced"/>
</dbReference>
<feature type="compositionally biased region" description="Polar residues" evidence="7">
    <location>
        <begin position="341"/>
        <end position="351"/>
    </location>
</feature>
<evidence type="ECO:0000256" key="2">
    <source>
        <dbReference type="ARBA" id="ARBA00005944"/>
    </source>
</evidence>